<dbReference type="InterPro" id="IPR003442">
    <property type="entry name" value="T6A_TsaE"/>
</dbReference>
<dbReference type="Proteomes" id="UP000664414">
    <property type="component" value="Unassembled WGS sequence"/>
</dbReference>
<evidence type="ECO:0000256" key="10">
    <source>
        <dbReference type="ARBA" id="ARBA00032441"/>
    </source>
</evidence>
<evidence type="ECO:0000256" key="8">
    <source>
        <dbReference type="ARBA" id="ARBA00022840"/>
    </source>
</evidence>
<dbReference type="GO" id="GO:0005524">
    <property type="term" value="F:ATP binding"/>
    <property type="evidence" value="ECO:0007669"/>
    <property type="project" value="UniProtKB-KW"/>
</dbReference>
<comment type="subcellular location">
    <subcellularLocation>
        <location evidence="1">Cytoplasm</location>
    </subcellularLocation>
</comment>
<keyword evidence="7" id="KW-0547">Nucleotide-binding</keyword>
<accession>A0A8J7PRN2</accession>
<dbReference type="GO" id="GO:0005737">
    <property type="term" value="C:cytoplasm"/>
    <property type="evidence" value="ECO:0007669"/>
    <property type="project" value="UniProtKB-SubCell"/>
</dbReference>
<comment type="caution">
    <text evidence="11">The sequence shown here is derived from an EMBL/GenBank/DDBJ whole genome shotgun (WGS) entry which is preliminary data.</text>
</comment>
<keyword evidence="8" id="KW-0067">ATP-binding</keyword>
<dbReference type="PANTHER" id="PTHR33540:SF2">
    <property type="entry name" value="TRNA THREONYLCARBAMOYLADENOSINE BIOSYNTHESIS PROTEIN TSAE"/>
    <property type="match status" value="1"/>
</dbReference>
<dbReference type="EMBL" id="JAFKGL010000024">
    <property type="protein sequence ID" value="MBN9413442.1"/>
    <property type="molecule type" value="Genomic_DNA"/>
</dbReference>
<dbReference type="PANTHER" id="PTHR33540">
    <property type="entry name" value="TRNA THREONYLCARBAMOYLADENOSINE BIOSYNTHESIS PROTEIN TSAE"/>
    <property type="match status" value="1"/>
</dbReference>
<evidence type="ECO:0000256" key="5">
    <source>
        <dbReference type="ARBA" id="ARBA00022694"/>
    </source>
</evidence>
<dbReference type="NCBIfam" id="TIGR00150">
    <property type="entry name" value="T6A_YjeE"/>
    <property type="match status" value="1"/>
</dbReference>
<keyword evidence="4" id="KW-0963">Cytoplasm</keyword>
<proteinExistence type="inferred from homology"/>
<dbReference type="GO" id="GO:0002949">
    <property type="term" value="P:tRNA threonylcarbamoyladenosine modification"/>
    <property type="evidence" value="ECO:0007669"/>
    <property type="project" value="InterPro"/>
</dbReference>
<organism evidence="11 12">
    <name type="scientific">Candidatus Paracaedimonas acanthamoebae</name>
    <dbReference type="NCBI Taxonomy" id="244581"/>
    <lineage>
        <taxon>Bacteria</taxon>
        <taxon>Pseudomonadati</taxon>
        <taxon>Pseudomonadota</taxon>
        <taxon>Alphaproteobacteria</taxon>
        <taxon>Holosporales</taxon>
        <taxon>Caedimonadaceae</taxon>
        <taxon>Candidatus Paracaedimonas</taxon>
    </lineage>
</organism>
<dbReference type="Pfam" id="PF02367">
    <property type="entry name" value="TsaE"/>
    <property type="match status" value="1"/>
</dbReference>
<dbReference type="Gene3D" id="3.40.50.300">
    <property type="entry name" value="P-loop containing nucleotide triphosphate hydrolases"/>
    <property type="match status" value="1"/>
</dbReference>
<keyword evidence="5" id="KW-0819">tRNA processing</keyword>
<dbReference type="InterPro" id="IPR027417">
    <property type="entry name" value="P-loop_NTPase"/>
</dbReference>
<dbReference type="SUPFAM" id="SSF52540">
    <property type="entry name" value="P-loop containing nucleoside triphosphate hydrolases"/>
    <property type="match status" value="1"/>
</dbReference>
<dbReference type="GO" id="GO:0046872">
    <property type="term" value="F:metal ion binding"/>
    <property type="evidence" value="ECO:0007669"/>
    <property type="project" value="UniProtKB-KW"/>
</dbReference>
<evidence type="ECO:0000256" key="1">
    <source>
        <dbReference type="ARBA" id="ARBA00004496"/>
    </source>
</evidence>
<name>A0A8J7PRN2_9PROT</name>
<keyword evidence="6" id="KW-0479">Metal-binding</keyword>
<reference evidence="11" key="1">
    <citation type="submission" date="2021-02" db="EMBL/GenBank/DDBJ databases">
        <title>Thiocyanate and organic carbon inputs drive convergent selection for specific autotrophic Afipia and Thiobacillus strains within complex microbiomes.</title>
        <authorList>
            <person name="Huddy R.J."/>
            <person name="Sachdeva R."/>
            <person name="Kadzinga F."/>
            <person name="Kantor R.S."/>
            <person name="Harrison S.T.L."/>
            <person name="Banfield J.F."/>
        </authorList>
    </citation>
    <scope>NUCLEOTIDE SEQUENCE</scope>
    <source>
        <strain evidence="11">SCN18_10_11_15_R4_P_38_20</strain>
    </source>
</reference>
<evidence type="ECO:0000256" key="7">
    <source>
        <dbReference type="ARBA" id="ARBA00022741"/>
    </source>
</evidence>
<dbReference type="AlphaFoldDB" id="A0A8J7PRN2"/>
<gene>
    <name evidence="11" type="primary">tsaE</name>
    <name evidence="11" type="ORF">J0H12_05925</name>
</gene>
<evidence type="ECO:0000256" key="9">
    <source>
        <dbReference type="ARBA" id="ARBA00022842"/>
    </source>
</evidence>
<evidence type="ECO:0000256" key="3">
    <source>
        <dbReference type="ARBA" id="ARBA00019010"/>
    </source>
</evidence>
<evidence type="ECO:0000256" key="2">
    <source>
        <dbReference type="ARBA" id="ARBA00007599"/>
    </source>
</evidence>
<protein>
    <recommendedName>
        <fullName evidence="3">tRNA threonylcarbamoyladenosine biosynthesis protein TsaE</fullName>
    </recommendedName>
    <alternativeName>
        <fullName evidence="10">t(6)A37 threonylcarbamoyladenosine biosynthesis protein TsaE</fullName>
    </alternativeName>
</protein>
<evidence type="ECO:0000256" key="4">
    <source>
        <dbReference type="ARBA" id="ARBA00022490"/>
    </source>
</evidence>
<evidence type="ECO:0000313" key="11">
    <source>
        <dbReference type="EMBL" id="MBN9413442.1"/>
    </source>
</evidence>
<keyword evidence="9" id="KW-0460">Magnesium</keyword>
<evidence type="ECO:0000256" key="6">
    <source>
        <dbReference type="ARBA" id="ARBA00022723"/>
    </source>
</evidence>
<evidence type="ECO:0000313" key="12">
    <source>
        <dbReference type="Proteomes" id="UP000664414"/>
    </source>
</evidence>
<sequence length="161" mass="18524">MKTFFLSTLQETQQIAQQLAQCSAPKDVIMLQGDLGAGKTEFARAFIRELTHPEMTVPSPTFTLVEIYERTPGDIWHFDLYRLKSSTEIWDLGIEEAFARGIILLEWPERLGKEFIFKNYLEVSLKLQGDNQTREIGLIPHGNWVSRLEKIHLDAFVSDVI</sequence>
<comment type="similarity">
    <text evidence="2">Belongs to the TsaE family.</text>
</comment>